<dbReference type="Proteomes" id="UP000305238">
    <property type="component" value="Unassembled WGS sequence"/>
</dbReference>
<reference evidence="2 3" key="1">
    <citation type="submission" date="2019-05" db="EMBL/GenBank/DDBJ databases">
        <title>Draft genome sequence of Actinomadura geliboluensis A8036.</title>
        <authorList>
            <person name="Saricaoglu S."/>
            <person name="Isik K."/>
        </authorList>
    </citation>
    <scope>NUCLEOTIDE SEQUENCE [LARGE SCALE GENOMIC DNA]</scope>
    <source>
        <strain evidence="2 3">A8036</strain>
    </source>
</reference>
<evidence type="ECO:0000259" key="1">
    <source>
        <dbReference type="Pfam" id="PF19054"/>
    </source>
</evidence>
<dbReference type="SUPFAM" id="SSF47413">
    <property type="entry name" value="lambda repressor-like DNA-binding domains"/>
    <property type="match status" value="1"/>
</dbReference>
<organism evidence="2 3">
    <name type="scientific">Actinomadura geliboluensis</name>
    <dbReference type="NCBI Taxonomy" id="882440"/>
    <lineage>
        <taxon>Bacteria</taxon>
        <taxon>Bacillati</taxon>
        <taxon>Actinomycetota</taxon>
        <taxon>Actinomycetes</taxon>
        <taxon>Streptosporangiales</taxon>
        <taxon>Thermomonosporaceae</taxon>
        <taxon>Actinomadura</taxon>
    </lineage>
</organism>
<name>A0A5S4G4X5_9ACTN</name>
<dbReference type="Pfam" id="PF19054">
    <property type="entry name" value="DUF5753"/>
    <property type="match status" value="1"/>
</dbReference>
<dbReference type="GO" id="GO:0003677">
    <property type="term" value="F:DNA binding"/>
    <property type="evidence" value="ECO:0007669"/>
    <property type="project" value="InterPro"/>
</dbReference>
<dbReference type="Pfam" id="PF13560">
    <property type="entry name" value="HTH_31"/>
    <property type="match status" value="1"/>
</dbReference>
<accession>A0A5S4G4X5</accession>
<comment type="caution">
    <text evidence="2">The sequence shown here is derived from an EMBL/GenBank/DDBJ whole genome shotgun (WGS) entry which is preliminary data.</text>
</comment>
<evidence type="ECO:0000313" key="2">
    <source>
        <dbReference type="EMBL" id="TMR27461.1"/>
    </source>
</evidence>
<keyword evidence="3" id="KW-1185">Reference proteome</keyword>
<dbReference type="OrthoDB" id="4966777at2"/>
<sequence>MISDVVPLSGSAAPPNALGRCGCGWMEGMPSSSSSSAQAARQRLADQLRALRTDAGISGVEFARIAGWRDSTNISKIERAVRPASAEHVRLWCTICGASEQRMSELLAEQASVERMWLTYRQLNRGGLKGAQESVRERYERAKLMRTYCVHVIPGLLQTRAYTTAALESVRIEQHVEVDDVAAAVDERMERQRVLRRRGARFVFLLEEQVLHHRVIPAKAHAEQLSYLLAAARLPSVSLGIIPLEAERSRAEHRVWPEHTFVISDSELVTVELVSGFLSVSQPAEIADYVAAWERLFGLAVHGEKARQIITSARERLDA</sequence>
<dbReference type="EMBL" id="VCKZ01000491">
    <property type="protein sequence ID" value="TMR27461.1"/>
    <property type="molecule type" value="Genomic_DNA"/>
</dbReference>
<dbReference type="InterPro" id="IPR010982">
    <property type="entry name" value="Lambda_DNA-bd_dom_sf"/>
</dbReference>
<evidence type="ECO:0000313" key="3">
    <source>
        <dbReference type="Proteomes" id="UP000305238"/>
    </source>
</evidence>
<proteinExistence type="predicted"/>
<dbReference type="Gene3D" id="1.10.260.40">
    <property type="entry name" value="lambda repressor-like DNA-binding domains"/>
    <property type="match status" value="1"/>
</dbReference>
<protein>
    <submittedName>
        <fullName evidence="2">Helix-turn-helix domain-containing protein</fullName>
    </submittedName>
</protein>
<dbReference type="AlphaFoldDB" id="A0A5S4G4X5"/>
<dbReference type="InterPro" id="IPR001387">
    <property type="entry name" value="Cro/C1-type_HTH"/>
</dbReference>
<gene>
    <name evidence="2" type="ORF">ETD96_39375</name>
</gene>
<feature type="domain" description="DUF5753" evidence="1">
    <location>
        <begin position="140"/>
        <end position="311"/>
    </location>
</feature>
<dbReference type="InterPro" id="IPR043917">
    <property type="entry name" value="DUF5753"/>
</dbReference>
<dbReference type="CDD" id="cd00093">
    <property type="entry name" value="HTH_XRE"/>
    <property type="match status" value="1"/>
</dbReference>